<protein>
    <submittedName>
        <fullName evidence="4">Ribosomal protein S16</fullName>
    </submittedName>
</protein>
<dbReference type="EMBL" id="MH910097">
    <property type="protein sequence ID" value="QBC73418.1"/>
    <property type="molecule type" value="Genomic_DNA"/>
</dbReference>
<geneLocation type="mitochondrion" evidence="4"/>
<dbReference type="SUPFAM" id="SSF54565">
    <property type="entry name" value="Ribosomal protein S16"/>
    <property type="match status" value="1"/>
</dbReference>
<dbReference type="GO" id="GO:0003735">
    <property type="term" value="F:structural constituent of ribosome"/>
    <property type="evidence" value="ECO:0007669"/>
    <property type="project" value="InterPro"/>
</dbReference>
<dbReference type="GO" id="GO:0005840">
    <property type="term" value="C:ribosome"/>
    <property type="evidence" value="ECO:0007669"/>
    <property type="project" value="UniProtKB-KW"/>
</dbReference>
<dbReference type="InterPro" id="IPR000307">
    <property type="entry name" value="Ribosomal_bS16"/>
</dbReference>
<evidence type="ECO:0000313" key="4">
    <source>
        <dbReference type="EMBL" id="QBC73418.1"/>
    </source>
</evidence>
<keyword evidence="2 4" id="KW-0689">Ribosomal protein</keyword>
<keyword evidence="4" id="KW-0496">Mitochondrion</keyword>
<proteinExistence type="inferred from homology"/>
<sequence>MSFKLCLLRKGKKKKPIFNIITKKKYKFFEKLGTYIPYDKTKKKINLNFLKIKYNLSKNLSLKNSKIKKYIYPYINKSIINKND</sequence>
<comment type="similarity">
    <text evidence="1">Belongs to the bacterial ribosomal protein bS16 family.</text>
</comment>
<evidence type="ECO:0000256" key="2">
    <source>
        <dbReference type="ARBA" id="ARBA00022980"/>
    </source>
</evidence>
<dbReference type="GO" id="GO:0005737">
    <property type="term" value="C:cytoplasm"/>
    <property type="evidence" value="ECO:0007669"/>
    <property type="project" value="UniProtKB-ARBA"/>
</dbReference>
<reference evidence="4" key="1">
    <citation type="journal article" date="2019" name="Eur. J. Protist.">
        <title>The complete mitochondrial genome of Paravannella minima (Amoebozoa, Discosea, Vannellida).</title>
        <authorList>
            <person name="Bondarenko N."/>
            <person name="Glotova A."/>
            <person name="Nassonova E."/>
            <person name="Masharsky A."/>
            <person name="Polev D."/>
            <person name="Smirnov A."/>
        </authorList>
    </citation>
    <scope>NUCLEOTIDE SEQUENCE</scope>
</reference>
<dbReference type="Gene3D" id="3.30.1320.10">
    <property type="match status" value="1"/>
</dbReference>
<dbReference type="AlphaFoldDB" id="A0A411K7J7"/>
<evidence type="ECO:0000256" key="1">
    <source>
        <dbReference type="ARBA" id="ARBA00006668"/>
    </source>
</evidence>
<dbReference type="GeneID" id="39114170"/>
<gene>
    <name evidence="4" type="primary">rps16</name>
</gene>
<dbReference type="Pfam" id="PF00886">
    <property type="entry name" value="Ribosomal_S16"/>
    <property type="match status" value="1"/>
</dbReference>
<dbReference type="GO" id="GO:1990904">
    <property type="term" value="C:ribonucleoprotein complex"/>
    <property type="evidence" value="ECO:0007669"/>
    <property type="project" value="UniProtKB-KW"/>
</dbReference>
<evidence type="ECO:0000256" key="3">
    <source>
        <dbReference type="ARBA" id="ARBA00023274"/>
    </source>
</evidence>
<accession>A0A411K7J7</accession>
<dbReference type="RefSeq" id="YP_009557779.1">
    <property type="nucleotide sequence ID" value="NC_040955.1"/>
</dbReference>
<dbReference type="GO" id="GO:0006412">
    <property type="term" value="P:translation"/>
    <property type="evidence" value="ECO:0007669"/>
    <property type="project" value="InterPro"/>
</dbReference>
<organism evidence="4">
    <name type="scientific">Paravannella minima</name>
    <dbReference type="NCBI Taxonomy" id="1443144"/>
    <lineage>
        <taxon>Eukaryota</taxon>
        <taxon>Amoebozoa</taxon>
        <taxon>Discosea</taxon>
        <taxon>Flabellinia</taxon>
        <taxon>Vannellidae</taxon>
        <taxon>Paravannella</taxon>
    </lineage>
</organism>
<name>A0A411K7J7_9EUKA</name>
<dbReference type="InterPro" id="IPR023803">
    <property type="entry name" value="Ribosomal_bS16_dom_sf"/>
</dbReference>
<keyword evidence="3" id="KW-0687">Ribonucleoprotein</keyword>